<organism evidence="2 3">
    <name type="scientific">Phytophthora cactorum</name>
    <dbReference type="NCBI Taxonomy" id="29920"/>
    <lineage>
        <taxon>Eukaryota</taxon>
        <taxon>Sar</taxon>
        <taxon>Stramenopiles</taxon>
        <taxon>Oomycota</taxon>
        <taxon>Peronosporomycetes</taxon>
        <taxon>Peronosporales</taxon>
        <taxon>Peronosporaceae</taxon>
        <taxon>Phytophthora</taxon>
    </lineage>
</organism>
<sequence>MAELLDESTVAVMVQLLDKSAEVELTELLPRQNWLDC</sequence>
<accession>A0A8T1HAR1</accession>
<dbReference type="EMBL" id="RCMV01001322">
    <property type="protein sequence ID" value="KAG3209147.1"/>
    <property type="molecule type" value="Genomic_DNA"/>
</dbReference>
<comment type="caution">
    <text evidence="2">The sequence shown here is derived from an EMBL/GenBank/DDBJ whole genome shotgun (WGS) entry which is preliminary data.</text>
</comment>
<dbReference type="EMBL" id="RCMK01001602">
    <property type="protein sequence ID" value="KAG2891274.1"/>
    <property type="molecule type" value="Genomic_DNA"/>
</dbReference>
<protein>
    <submittedName>
        <fullName evidence="2">Uncharacterized protein</fullName>
    </submittedName>
</protein>
<dbReference type="Proteomes" id="UP000760860">
    <property type="component" value="Unassembled WGS sequence"/>
</dbReference>
<proteinExistence type="predicted"/>
<evidence type="ECO:0000313" key="2">
    <source>
        <dbReference type="EMBL" id="KAG3209147.1"/>
    </source>
</evidence>
<gene>
    <name evidence="1" type="ORF">PC117_g24284</name>
    <name evidence="2" type="ORF">PC129_g19834</name>
</gene>
<evidence type="ECO:0000313" key="1">
    <source>
        <dbReference type="EMBL" id="KAG2891274.1"/>
    </source>
</evidence>
<name>A0A8T1HAR1_9STRA</name>
<evidence type="ECO:0000313" key="3">
    <source>
        <dbReference type="Proteomes" id="UP000760860"/>
    </source>
</evidence>
<dbReference type="Proteomes" id="UP000736787">
    <property type="component" value="Unassembled WGS sequence"/>
</dbReference>
<dbReference type="AlphaFoldDB" id="A0A8T1HAR1"/>
<reference evidence="2" key="1">
    <citation type="submission" date="2018-05" db="EMBL/GenBank/DDBJ databases">
        <title>Effector identification in a new, highly contiguous assembly of the strawberry crown rot pathogen Phytophthora cactorum.</title>
        <authorList>
            <person name="Armitage A.D."/>
            <person name="Nellist C.F."/>
            <person name="Bates H."/>
            <person name="Vickerstaff R.J."/>
            <person name="Harrison R.J."/>
        </authorList>
    </citation>
    <scope>NUCLEOTIDE SEQUENCE</scope>
    <source>
        <strain evidence="1">4040</strain>
        <strain evidence="2">P421</strain>
    </source>
</reference>